<evidence type="ECO:0000313" key="3">
    <source>
        <dbReference type="Proteomes" id="UP001497744"/>
    </source>
</evidence>
<protein>
    <submittedName>
        <fullName evidence="2">Uncharacterized protein</fullName>
    </submittedName>
</protein>
<dbReference type="AlphaFoldDB" id="A0AAV4LV98"/>
<dbReference type="GeneID" id="94195174"/>
<feature type="signal peptide" evidence="1">
    <location>
        <begin position="1"/>
        <end position="21"/>
    </location>
</feature>
<gene>
    <name evidence="2" type="ORF">BcabD6B2_31280</name>
</gene>
<evidence type="ECO:0000313" key="2">
    <source>
        <dbReference type="EMBL" id="GIX63693.1"/>
    </source>
</evidence>
<sequence>MTALVALLVVQAALLFRRLDAFRVAPVQRAVAVDGGQHGQYSLEQRPVCVEAGRRYGGACDAHGSQLHPLGAYARRQSKESADVYAMENQPASEALPEEGFPRGVEEPVAADKTENDAMYILFRAFQSSMSRPEEELYGVLRDYISSLVQDGFFDVHVYRDAAGAAPLLFAVQFNSFKAYDFVRAQLHSRDSSAGPLMNTFYFHFSRYSAPPDSYTALVTSYNRRRAYNNMMRYARRAALLRPPRLSQPLYYRPQSYDRGASMQFQPPPPAMNPLYDQPPPQMQPMHVQPMMAPPQYMGPHGHGMPPSPMG</sequence>
<comment type="caution">
    <text evidence="2">The sequence shown here is derived from an EMBL/GenBank/DDBJ whole genome shotgun (WGS) entry which is preliminary data.</text>
</comment>
<dbReference type="RefSeq" id="XP_067715762.1">
    <property type="nucleotide sequence ID" value="XM_067859661.1"/>
</dbReference>
<accession>A0AAV4LV98</accession>
<evidence type="ECO:0000256" key="1">
    <source>
        <dbReference type="SAM" id="SignalP"/>
    </source>
</evidence>
<dbReference type="EMBL" id="BPLF01000002">
    <property type="protein sequence ID" value="GIX63693.1"/>
    <property type="molecule type" value="Genomic_DNA"/>
</dbReference>
<keyword evidence="1" id="KW-0732">Signal</keyword>
<dbReference type="Proteomes" id="UP001497744">
    <property type="component" value="Unassembled WGS sequence"/>
</dbReference>
<keyword evidence="3" id="KW-1185">Reference proteome</keyword>
<organism evidence="2 3">
    <name type="scientific">Babesia caballi</name>
    <dbReference type="NCBI Taxonomy" id="5871"/>
    <lineage>
        <taxon>Eukaryota</taxon>
        <taxon>Sar</taxon>
        <taxon>Alveolata</taxon>
        <taxon>Apicomplexa</taxon>
        <taxon>Aconoidasida</taxon>
        <taxon>Piroplasmida</taxon>
        <taxon>Babesiidae</taxon>
        <taxon>Babesia</taxon>
    </lineage>
</organism>
<name>A0AAV4LV98_BABCB</name>
<reference evidence="2 3" key="1">
    <citation type="submission" date="2021-06" db="EMBL/GenBank/DDBJ databases">
        <title>Genome sequence of Babesia caballi.</title>
        <authorList>
            <person name="Yamagishi J."/>
            <person name="Kidaka T."/>
            <person name="Ochi A."/>
        </authorList>
    </citation>
    <scope>NUCLEOTIDE SEQUENCE [LARGE SCALE GENOMIC DNA]</scope>
    <source>
        <strain evidence="2">USDA-D6B2</strain>
    </source>
</reference>
<feature type="chain" id="PRO_5043954952" evidence="1">
    <location>
        <begin position="22"/>
        <end position="311"/>
    </location>
</feature>
<proteinExistence type="predicted"/>